<organism evidence="1 2">
    <name type="scientific">Bifidobacterium pseudocatenulatum</name>
    <dbReference type="NCBI Taxonomy" id="28026"/>
    <lineage>
        <taxon>Bacteria</taxon>
        <taxon>Bacillati</taxon>
        <taxon>Actinomycetota</taxon>
        <taxon>Actinomycetes</taxon>
        <taxon>Bifidobacteriales</taxon>
        <taxon>Bifidobacteriaceae</taxon>
        <taxon>Bifidobacterium</taxon>
    </lineage>
</organism>
<sequence>MKDMTATRPAEPAVIPESLRILEIMIQADQGMRHSIERMERRNGMIRTQIAMIRTTKPKREGARP</sequence>
<protein>
    <submittedName>
        <fullName evidence="1">Uncharacterized protein</fullName>
    </submittedName>
</protein>
<reference evidence="1 2" key="1">
    <citation type="submission" date="2018-08" db="EMBL/GenBank/DDBJ databases">
        <title>A genome reference for cultivated species of the human gut microbiota.</title>
        <authorList>
            <person name="Zou Y."/>
            <person name="Xue W."/>
            <person name="Luo G."/>
        </authorList>
    </citation>
    <scope>NUCLEOTIDE SEQUENCE [LARGE SCALE GENOMIC DNA]</scope>
    <source>
        <strain evidence="1 2">OF05-12</strain>
    </source>
</reference>
<dbReference type="RefSeq" id="WP_117612055.1">
    <property type="nucleotide sequence ID" value="NZ_JAQEVG010000003.1"/>
</dbReference>
<name>A0A3E5HLC5_BIFPS</name>
<gene>
    <name evidence="1" type="ORF">DXA79_05090</name>
</gene>
<evidence type="ECO:0000313" key="2">
    <source>
        <dbReference type="Proteomes" id="UP000261031"/>
    </source>
</evidence>
<dbReference type="Proteomes" id="UP000261031">
    <property type="component" value="Unassembled WGS sequence"/>
</dbReference>
<dbReference type="AlphaFoldDB" id="A0A3E5HLC5"/>
<proteinExistence type="predicted"/>
<evidence type="ECO:0000313" key="1">
    <source>
        <dbReference type="EMBL" id="RGP02617.1"/>
    </source>
</evidence>
<accession>A0A3E5HLC5</accession>
<comment type="caution">
    <text evidence="1">The sequence shown here is derived from an EMBL/GenBank/DDBJ whole genome shotgun (WGS) entry which is preliminary data.</text>
</comment>
<dbReference type="EMBL" id="QSWD01000003">
    <property type="protein sequence ID" value="RGP02617.1"/>
    <property type="molecule type" value="Genomic_DNA"/>
</dbReference>